<dbReference type="InterPro" id="IPR000719">
    <property type="entry name" value="Prot_kinase_dom"/>
</dbReference>
<dbReference type="SUPFAM" id="SSF56112">
    <property type="entry name" value="Protein kinase-like (PK-like)"/>
    <property type="match status" value="1"/>
</dbReference>
<dbReference type="PROSITE" id="PS50011">
    <property type="entry name" value="PROTEIN_KINASE_DOM"/>
    <property type="match status" value="1"/>
</dbReference>
<dbReference type="SMART" id="SM00220">
    <property type="entry name" value="S_TKc"/>
    <property type="match status" value="1"/>
</dbReference>
<evidence type="ECO:0000256" key="4">
    <source>
        <dbReference type="SAM" id="MobiDB-lite"/>
    </source>
</evidence>
<dbReference type="GO" id="GO:0005524">
    <property type="term" value="F:ATP binding"/>
    <property type="evidence" value="ECO:0007669"/>
    <property type="project" value="UniProtKB-UniRule"/>
</dbReference>
<keyword evidence="2 3" id="KW-0067">ATP-binding</keyword>
<evidence type="ECO:0000256" key="1">
    <source>
        <dbReference type="ARBA" id="ARBA00022741"/>
    </source>
</evidence>
<evidence type="ECO:0000259" key="5">
    <source>
        <dbReference type="PROSITE" id="PS50011"/>
    </source>
</evidence>
<dbReference type="InterPro" id="IPR008271">
    <property type="entry name" value="Ser/Thr_kinase_AS"/>
</dbReference>
<name>A0A8A3P5M9_9HELO</name>
<proteinExistence type="predicted"/>
<gene>
    <name evidence="6" type="ORF">DSL72_003303</name>
</gene>
<sequence length="659" mass="75510">MSYIPASQRYLDASRGWAPIAIGKDWVGTRCLGSGTYGMATLFVYQGDDPDVWPRELVVKQEGGTGHNLKQESRTLQRLMEYESDHIIKIYKAYHRTMGQGTSEYSPEGYDPAIVYYMEWLAGYEKEHYDGIQEQLADRLRHDVARIYLEYASNSDLSYWMTENCDRIWPSEEYLWRLWECLLKGLMVLKHGTEDWRDCLREEGRKDRHVPIAHFDLKGENILIGDNPKPGHDRIPVHKLADFGLALEVPDAQELEKNKGKKRDWIKVTKGRNTYYAPEQLYARHPNRKIGHQTDIWNIAHVIYMCMNNAQPIPPNIFFRTGVDPVPSSTFKTMGARLLDPDREIYSRKLRGAVLRSLAFDPAERWSTEESLEHVQDVLEHWCFGDEDDLFLGDIHGDYKGWSGTYPEFEGGLDMHGGMKVTRREKKRRNPAPAFFNPKGWHSIEEDEDFAGVRLLFPTRRDVAEGYREMPFELGEAEIPHPLFPSWKRVWKDGEPVVILDSSGEKEEDEEEGGAKWKGIKAVIMEGVEDSLDVENKPAAASASKIADPKGRFTPRKSAGVKRMRGADEEGKTGYSKESDDSDRFRASRTPLSQRAAKKRQRGELPKETPIAASMDERVGDGGRVLERFARRMQEEDEDEENPERSAPWVPVQARPGGG</sequence>
<feature type="compositionally biased region" description="Basic and acidic residues" evidence="4">
    <location>
        <begin position="615"/>
        <end position="634"/>
    </location>
</feature>
<feature type="compositionally biased region" description="Basic residues" evidence="4">
    <location>
        <begin position="553"/>
        <end position="564"/>
    </location>
</feature>
<organism evidence="6 7">
    <name type="scientific">Monilinia vaccinii-corymbosi</name>
    <dbReference type="NCBI Taxonomy" id="61207"/>
    <lineage>
        <taxon>Eukaryota</taxon>
        <taxon>Fungi</taxon>
        <taxon>Dikarya</taxon>
        <taxon>Ascomycota</taxon>
        <taxon>Pezizomycotina</taxon>
        <taxon>Leotiomycetes</taxon>
        <taxon>Helotiales</taxon>
        <taxon>Sclerotiniaceae</taxon>
        <taxon>Monilinia</taxon>
    </lineage>
</organism>
<evidence type="ECO:0000256" key="2">
    <source>
        <dbReference type="ARBA" id="ARBA00022840"/>
    </source>
</evidence>
<accession>A0A8A3P5M9</accession>
<dbReference type="InterPro" id="IPR011009">
    <property type="entry name" value="Kinase-like_dom_sf"/>
</dbReference>
<dbReference type="EMBL" id="CP063405">
    <property type="protein sequence ID" value="QSZ28798.1"/>
    <property type="molecule type" value="Genomic_DNA"/>
</dbReference>
<dbReference type="PROSITE" id="PS00108">
    <property type="entry name" value="PROTEIN_KINASE_ST"/>
    <property type="match status" value="1"/>
</dbReference>
<evidence type="ECO:0000256" key="3">
    <source>
        <dbReference type="PROSITE-ProRule" id="PRU10141"/>
    </source>
</evidence>
<feature type="compositionally biased region" description="Basic and acidic residues" evidence="4">
    <location>
        <begin position="565"/>
        <end position="586"/>
    </location>
</feature>
<dbReference type="InterPro" id="IPR052751">
    <property type="entry name" value="Plant_MAPKKK"/>
</dbReference>
<dbReference type="InterPro" id="IPR017441">
    <property type="entry name" value="Protein_kinase_ATP_BS"/>
</dbReference>
<dbReference type="PANTHER" id="PTHR48011">
    <property type="entry name" value="CCR4-NOT TRANSCRIPTIONAL COMPLEX SUBUNIT CAF120-RELATED"/>
    <property type="match status" value="1"/>
</dbReference>
<reference evidence="6" key="1">
    <citation type="submission" date="2020-10" db="EMBL/GenBank/DDBJ databases">
        <title>Genome Sequence of Monilinia vaccinii-corymbosi Sheds Light on Mummy Berry Disease Infection of Blueberry and Mating Type.</title>
        <authorList>
            <person name="Yow A.G."/>
            <person name="Zhang Y."/>
            <person name="Bansal K."/>
            <person name="Eacker S.M."/>
            <person name="Sullivan S."/>
            <person name="Liachko I."/>
            <person name="Cubeta M.A."/>
            <person name="Rollins J.A."/>
            <person name="Ashrafi H."/>
        </authorList>
    </citation>
    <scope>NUCLEOTIDE SEQUENCE</scope>
    <source>
        <strain evidence="6">RL-1</strain>
    </source>
</reference>
<keyword evidence="7" id="KW-1185">Reference proteome</keyword>
<dbReference type="Pfam" id="PF00069">
    <property type="entry name" value="Pkinase"/>
    <property type="match status" value="1"/>
</dbReference>
<dbReference type="GO" id="GO:0007165">
    <property type="term" value="P:signal transduction"/>
    <property type="evidence" value="ECO:0007669"/>
    <property type="project" value="TreeGrafter"/>
</dbReference>
<dbReference type="AlphaFoldDB" id="A0A8A3P5M9"/>
<feature type="binding site" evidence="3">
    <location>
        <position position="60"/>
    </location>
    <ligand>
        <name>ATP</name>
        <dbReference type="ChEBI" id="CHEBI:30616"/>
    </ligand>
</feature>
<dbReference type="OrthoDB" id="310217at2759"/>
<feature type="region of interest" description="Disordered" evidence="4">
    <location>
        <begin position="540"/>
        <end position="659"/>
    </location>
</feature>
<dbReference type="Proteomes" id="UP000672032">
    <property type="component" value="Chromosome 1"/>
</dbReference>
<protein>
    <recommendedName>
        <fullName evidence="5">Protein kinase domain-containing protein</fullName>
    </recommendedName>
</protein>
<dbReference type="PROSITE" id="PS00107">
    <property type="entry name" value="PROTEIN_KINASE_ATP"/>
    <property type="match status" value="1"/>
</dbReference>
<dbReference type="GO" id="GO:0004672">
    <property type="term" value="F:protein kinase activity"/>
    <property type="evidence" value="ECO:0007669"/>
    <property type="project" value="InterPro"/>
</dbReference>
<evidence type="ECO:0000313" key="7">
    <source>
        <dbReference type="Proteomes" id="UP000672032"/>
    </source>
</evidence>
<keyword evidence="1 3" id="KW-0547">Nucleotide-binding</keyword>
<evidence type="ECO:0000313" key="6">
    <source>
        <dbReference type="EMBL" id="QSZ28798.1"/>
    </source>
</evidence>
<feature type="domain" description="Protein kinase" evidence="5">
    <location>
        <begin position="26"/>
        <end position="379"/>
    </location>
</feature>
<dbReference type="Gene3D" id="1.10.510.10">
    <property type="entry name" value="Transferase(Phosphotransferase) domain 1"/>
    <property type="match status" value="1"/>
</dbReference>
<dbReference type="PANTHER" id="PTHR48011:SF4">
    <property type="entry name" value="MITOGEN-ACTIVATED PROTEIN KINASE KINASE KINASE 19"/>
    <property type="match status" value="1"/>
</dbReference>